<dbReference type="InterPro" id="IPR000242">
    <property type="entry name" value="PTP_cat"/>
</dbReference>
<dbReference type="InterPro" id="IPR003595">
    <property type="entry name" value="Tyr_Pase_cat"/>
</dbReference>
<dbReference type="Gene3D" id="3.90.190.10">
    <property type="entry name" value="Protein tyrosine phosphatase superfamily"/>
    <property type="match status" value="1"/>
</dbReference>
<dbReference type="EMBL" id="CAOQHR010000008">
    <property type="protein sequence ID" value="CAI6339062.1"/>
    <property type="molecule type" value="Genomic_DNA"/>
</dbReference>
<dbReference type="CDD" id="cd18533">
    <property type="entry name" value="PTP_fungal"/>
    <property type="match status" value="1"/>
</dbReference>
<dbReference type="InterPro" id="IPR016130">
    <property type="entry name" value="Tyr_Pase_AS"/>
</dbReference>
<dbReference type="PRINTS" id="PR00700">
    <property type="entry name" value="PRTYPHPHTASE"/>
</dbReference>
<evidence type="ECO:0000259" key="3">
    <source>
        <dbReference type="PROSITE" id="PS50055"/>
    </source>
</evidence>
<dbReference type="GO" id="GO:0004725">
    <property type="term" value="F:protein tyrosine phosphatase activity"/>
    <property type="evidence" value="ECO:0007669"/>
    <property type="project" value="InterPro"/>
</dbReference>
<dbReference type="SMART" id="SM00404">
    <property type="entry name" value="PTPc_motif"/>
    <property type="match status" value="1"/>
</dbReference>
<feature type="compositionally biased region" description="Acidic residues" evidence="2">
    <location>
        <begin position="477"/>
        <end position="504"/>
    </location>
</feature>
<dbReference type="PROSITE" id="PS50055">
    <property type="entry name" value="TYR_PHOSPHATASE_PTP"/>
    <property type="match status" value="1"/>
</dbReference>
<sequence>MAASAPLAVPASPASSSSKRSRSRDSIADNRHLNVAAASVLSPSHSAPSLIIPESHQQPPVPPQNDPTPYPAFLRLKKPQLRQNFDHLELAQRQRIQPATSPPHDQLPSQWARCTWPDAINRNRYANVDPYQTNRVRLHVPDGHNDYINASPIELTTSKSRTPLRYIATQGPRSDTVSDFWRMVWHETTDPAVVVMLTQTHESGREKCFPYYPQALAQPELKLNPHDEYSDGFLHNLRLISLADHADARAQIRELEMSPAPLSTSSSVGPSSASSSPLPATPDPKPHLHPNPTETRKICHLLFAGWPDFQVPEGADRAALLELIRISRVKNEHNLSNPRIVHCSAGVGRSGTFIALDWLLQELDEGSLDAVPDAADPVADIVDTLRQQRMMMVQGEAQLGFIYDVLRERWRDRWVLRCPDEAAKLGVAPAVFVTAPASVSVAAGLHNDGPRLKRQKSVKEQETASEHGTPSFRVDDVNDDEDEDEDEDEDDSNESYQEEGEDLLDSQGGGTGRIIHRAELEAELSGAEMVFERGKT</sequence>
<feature type="region of interest" description="Disordered" evidence="2">
    <location>
        <begin position="260"/>
        <end position="292"/>
    </location>
</feature>
<evidence type="ECO:0000256" key="2">
    <source>
        <dbReference type="SAM" id="MobiDB-lite"/>
    </source>
</evidence>
<gene>
    <name evidence="5" type="ORF">PDIGIT_LOCUS12201</name>
</gene>
<feature type="compositionally biased region" description="Basic and acidic residues" evidence="2">
    <location>
        <begin position="23"/>
        <end position="32"/>
    </location>
</feature>
<comment type="similarity">
    <text evidence="1">Belongs to the protein-tyrosine phosphatase family. Non-receptor class subfamily.</text>
</comment>
<dbReference type="OrthoDB" id="10253954at2759"/>
<protein>
    <submittedName>
        <fullName evidence="5">Uncharacterized protein</fullName>
    </submittedName>
</protein>
<dbReference type="InterPro" id="IPR029021">
    <property type="entry name" value="Prot-tyrosine_phosphatase-like"/>
</dbReference>
<feature type="region of interest" description="Disordered" evidence="2">
    <location>
        <begin position="1"/>
        <end position="71"/>
    </location>
</feature>
<feature type="compositionally biased region" description="Low complexity" evidence="2">
    <location>
        <begin position="261"/>
        <end position="278"/>
    </location>
</feature>
<dbReference type="SMART" id="SM00194">
    <property type="entry name" value="PTPc"/>
    <property type="match status" value="1"/>
</dbReference>
<dbReference type="InterPro" id="IPR050348">
    <property type="entry name" value="Protein-Tyr_Phosphatase"/>
</dbReference>
<dbReference type="Proteomes" id="UP001152607">
    <property type="component" value="Unassembled WGS sequence"/>
</dbReference>
<dbReference type="PANTHER" id="PTHR19134">
    <property type="entry name" value="RECEPTOR-TYPE TYROSINE-PROTEIN PHOSPHATASE"/>
    <property type="match status" value="1"/>
</dbReference>
<proteinExistence type="inferred from homology"/>
<feature type="compositionally biased region" description="Pro residues" evidence="2">
    <location>
        <begin position="59"/>
        <end position="70"/>
    </location>
</feature>
<evidence type="ECO:0000313" key="5">
    <source>
        <dbReference type="EMBL" id="CAI6339062.1"/>
    </source>
</evidence>
<name>A0A9W4UQQ7_9PLEO</name>
<feature type="region of interest" description="Disordered" evidence="2">
    <location>
        <begin position="444"/>
        <end position="514"/>
    </location>
</feature>
<evidence type="ECO:0000256" key="1">
    <source>
        <dbReference type="ARBA" id="ARBA00009649"/>
    </source>
</evidence>
<feature type="domain" description="Tyrosine-protein phosphatase" evidence="3">
    <location>
        <begin position="117"/>
        <end position="409"/>
    </location>
</feature>
<feature type="compositionally biased region" description="Low complexity" evidence="2">
    <location>
        <begin position="1"/>
        <end position="18"/>
    </location>
</feature>
<dbReference type="SUPFAM" id="SSF52799">
    <property type="entry name" value="(Phosphotyrosine protein) phosphatases II"/>
    <property type="match status" value="1"/>
</dbReference>
<feature type="domain" description="Tyrosine specific protein phosphatases" evidence="4">
    <location>
        <begin position="318"/>
        <end position="400"/>
    </location>
</feature>
<dbReference type="InterPro" id="IPR000387">
    <property type="entry name" value="Tyr_Pase_dom"/>
</dbReference>
<evidence type="ECO:0000259" key="4">
    <source>
        <dbReference type="PROSITE" id="PS50056"/>
    </source>
</evidence>
<accession>A0A9W4UQQ7</accession>
<comment type="caution">
    <text evidence="5">The sequence shown here is derived from an EMBL/GenBank/DDBJ whole genome shotgun (WGS) entry which is preliminary data.</text>
</comment>
<keyword evidence="6" id="KW-1185">Reference proteome</keyword>
<dbReference type="PANTHER" id="PTHR19134:SF449">
    <property type="entry name" value="TYROSINE-PROTEIN PHOSPHATASE 1"/>
    <property type="match status" value="1"/>
</dbReference>
<organism evidence="5 6">
    <name type="scientific">Periconia digitata</name>
    <dbReference type="NCBI Taxonomy" id="1303443"/>
    <lineage>
        <taxon>Eukaryota</taxon>
        <taxon>Fungi</taxon>
        <taxon>Dikarya</taxon>
        <taxon>Ascomycota</taxon>
        <taxon>Pezizomycotina</taxon>
        <taxon>Dothideomycetes</taxon>
        <taxon>Pleosporomycetidae</taxon>
        <taxon>Pleosporales</taxon>
        <taxon>Massarineae</taxon>
        <taxon>Periconiaceae</taxon>
        <taxon>Periconia</taxon>
    </lineage>
</organism>
<evidence type="ECO:0000313" key="6">
    <source>
        <dbReference type="Proteomes" id="UP001152607"/>
    </source>
</evidence>
<dbReference type="AlphaFoldDB" id="A0A9W4UQQ7"/>
<dbReference type="PROSITE" id="PS00383">
    <property type="entry name" value="TYR_PHOSPHATASE_1"/>
    <property type="match status" value="1"/>
</dbReference>
<dbReference type="Pfam" id="PF00102">
    <property type="entry name" value="Y_phosphatase"/>
    <property type="match status" value="2"/>
</dbReference>
<dbReference type="PROSITE" id="PS50056">
    <property type="entry name" value="TYR_PHOSPHATASE_2"/>
    <property type="match status" value="1"/>
</dbReference>
<reference evidence="5" key="1">
    <citation type="submission" date="2023-01" db="EMBL/GenBank/DDBJ databases">
        <authorList>
            <person name="Van Ghelder C."/>
            <person name="Rancurel C."/>
        </authorList>
    </citation>
    <scope>NUCLEOTIDE SEQUENCE</scope>
    <source>
        <strain evidence="5">CNCM I-4278</strain>
    </source>
</reference>